<dbReference type="AlphaFoldDB" id="A0A0B1THY7"/>
<keyword evidence="2" id="KW-1185">Reference proteome</keyword>
<dbReference type="Pfam" id="PF17619">
    <property type="entry name" value="SCVP"/>
    <property type="match status" value="1"/>
</dbReference>
<evidence type="ECO:0000313" key="2">
    <source>
        <dbReference type="Proteomes" id="UP000053660"/>
    </source>
</evidence>
<gene>
    <name evidence="1" type="ORF">OESDEN_05035</name>
</gene>
<proteinExistence type="predicted"/>
<name>A0A0B1THY7_OESDE</name>
<dbReference type="InterPro" id="IPR035126">
    <property type="entry name" value="SCVP"/>
</dbReference>
<sequence>MNKLFQGFKQVHAHSSSNIIEVVLASTYNGTDNSEIDIFYDLLHDFEDSYKYHLSRRNFRKLETNINGLPMAKFGLKSVNCKDLLEFLKGIRRPRKYHLKYASVKCGGLSFPLCMVPPCDPQKYKS</sequence>
<accession>A0A0B1THY7</accession>
<protein>
    <submittedName>
        <fullName evidence="1">Uncharacterized protein</fullName>
    </submittedName>
</protein>
<organism evidence="1 2">
    <name type="scientific">Oesophagostomum dentatum</name>
    <name type="common">Nodular worm</name>
    <dbReference type="NCBI Taxonomy" id="61180"/>
    <lineage>
        <taxon>Eukaryota</taxon>
        <taxon>Metazoa</taxon>
        <taxon>Ecdysozoa</taxon>
        <taxon>Nematoda</taxon>
        <taxon>Chromadorea</taxon>
        <taxon>Rhabditida</taxon>
        <taxon>Rhabditina</taxon>
        <taxon>Rhabditomorpha</taxon>
        <taxon>Strongyloidea</taxon>
        <taxon>Strongylidae</taxon>
        <taxon>Oesophagostomum</taxon>
    </lineage>
</organism>
<dbReference type="EMBL" id="KN550108">
    <property type="protein sequence ID" value="KHJ95025.1"/>
    <property type="molecule type" value="Genomic_DNA"/>
</dbReference>
<evidence type="ECO:0000313" key="1">
    <source>
        <dbReference type="EMBL" id="KHJ95025.1"/>
    </source>
</evidence>
<dbReference type="Proteomes" id="UP000053660">
    <property type="component" value="Unassembled WGS sequence"/>
</dbReference>
<reference evidence="1 2" key="1">
    <citation type="submission" date="2014-03" db="EMBL/GenBank/DDBJ databases">
        <title>Draft genome of the hookworm Oesophagostomum dentatum.</title>
        <authorList>
            <person name="Mitreva M."/>
        </authorList>
    </citation>
    <scope>NUCLEOTIDE SEQUENCE [LARGE SCALE GENOMIC DNA]</scope>
    <source>
        <strain evidence="1 2">OD-Hann</strain>
    </source>
</reference>